<accession>A0AC59YJM3</accession>
<evidence type="ECO:0000313" key="1">
    <source>
        <dbReference type="EMBL" id="CAM9759099.1"/>
    </source>
</evidence>
<dbReference type="Proteomes" id="UP001162501">
    <property type="component" value="Chromosome 16"/>
</dbReference>
<reference evidence="1" key="2">
    <citation type="submission" date="2025-03" db="EMBL/GenBank/DDBJ databases">
        <authorList>
            <consortium name="ELIXIR-Norway"/>
            <consortium name="Elixir Norway"/>
        </authorList>
    </citation>
    <scope>NUCLEOTIDE SEQUENCE</scope>
</reference>
<gene>
    <name evidence="1" type="ORF">MRATA1EN22A_LOCUS7066</name>
</gene>
<organism evidence="1 2">
    <name type="scientific">Rangifer tarandus platyrhynchus</name>
    <name type="common">Svalbard reindeer</name>
    <dbReference type="NCBI Taxonomy" id="3082113"/>
    <lineage>
        <taxon>Eukaryota</taxon>
        <taxon>Metazoa</taxon>
        <taxon>Chordata</taxon>
        <taxon>Craniata</taxon>
        <taxon>Vertebrata</taxon>
        <taxon>Euteleostomi</taxon>
        <taxon>Mammalia</taxon>
        <taxon>Eutheria</taxon>
        <taxon>Laurasiatheria</taxon>
        <taxon>Artiodactyla</taxon>
        <taxon>Ruminantia</taxon>
        <taxon>Pecora</taxon>
        <taxon>Cervidae</taxon>
        <taxon>Odocoileinae</taxon>
        <taxon>Rangifer</taxon>
    </lineage>
</organism>
<reference evidence="1" key="1">
    <citation type="submission" date="2023-05" db="EMBL/GenBank/DDBJ databases">
        <authorList>
            <consortium name="ELIXIR-Norway"/>
        </authorList>
    </citation>
    <scope>NUCLEOTIDE SEQUENCE</scope>
</reference>
<dbReference type="EMBL" id="OX596100">
    <property type="protein sequence ID" value="CAM9759099.1"/>
    <property type="molecule type" value="Genomic_DNA"/>
</dbReference>
<evidence type="ECO:0000313" key="2">
    <source>
        <dbReference type="Proteomes" id="UP001162501"/>
    </source>
</evidence>
<name>A0AC59YJM3_RANTA</name>
<protein>
    <submittedName>
        <fullName evidence="1">Uncharacterized protein</fullName>
    </submittedName>
</protein>
<sequence>METNWLRRPWGPRARKGPRPLSSLSRQAPVFRMEWSPVPGTGGNAALWRRFTPAVPGFPSAANSGWRFDACASGKVGNHHPQGSKKELFDLLFPQPGPREACGTLKLGGGRRGGKVQEALDPEDFCSPSPSLFTVPLSVQRQPTWTWSLLYRPPVPPARHPPPCPPG</sequence>
<proteinExistence type="predicted"/>